<dbReference type="PANTHER" id="PTHR46481:SF10">
    <property type="entry name" value="ZINC FINGER BED DOMAIN-CONTAINING PROTEIN 39"/>
    <property type="match status" value="1"/>
</dbReference>
<keyword evidence="5" id="KW-0539">Nucleus</keyword>
<proteinExistence type="predicted"/>
<dbReference type="InterPro" id="IPR012337">
    <property type="entry name" value="RNaseH-like_sf"/>
</dbReference>
<sequence length="153" mass="17573">MQLCSAVCGKVLKTSGNTTDLKIHLKQKHSVVLQHLTEEEKEVGEPKKRKGIFQRWWLVCESLLTNAEGLNIIIDKVRSIVVWFKRSVKASDQLRKVQIDAGTSEGNMKKIILDVKTRWNSTYYMLERFLQMLPMVSFFLFSDVKAPNMITAA</sequence>
<evidence type="ECO:0000313" key="7">
    <source>
        <dbReference type="Proteomes" id="UP001458880"/>
    </source>
</evidence>
<evidence type="ECO:0000256" key="2">
    <source>
        <dbReference type="ARBA" id="ARBA00022723"/>
    </source>
</evidence>
<evidence type="ECO:0008006" key="8">
    <source>
        <dbReference type="Google" id="ProtNLM"/>
    </source>
</evidence>
<dbReference type="InterPro" id="IPR052035">
    <property type="entry name" value="ZnF_BED_domain_contain"/>
</dbReference>
<dbReference type="GO" id="GO:0008270">
    <property type="term" value="F:zinc ion binding"/>
    <property type="evidence" value="ECO:0007669"/>
    <property type="project" value="UniProtKB-KW"/>
</dbReference>
<evidence type="ECO:0000313" key="6">
    <source>
        <dbReference type="EMBL" id="KAK9744898.1"/>
    </source>
</evidence>
<name>A0AAW1MBC1_POPJA</name>
<keyword evidence="4" id="KW-0862">Zinc</keyword>
<evidence type="ECO:0000256" key="1">
    <source>
        <dbReference type="ARBA" id="ARBA00004123"/>
    </source>
</evidence>
<gene>
    <name evidence="6" type="ORF">QE152_g7369</name>
</gene>
<organism evidence="6 7">
    <name type="scientific">Popillia japonica</name>
    <name type="common">Japanese beetle</name>
    <dbReference type="NCBI Taxonomy" id="7064"/>
    <lineage>
        <taxon>Eukaryota</taxon>
        <taxon>Metazoa</taxon>
        <taxon>Ecdysozoa</taxon>
        <taxon>Arthropoda</taxon>
        <taxon>Hexapoda</taxon>
        <taxon>Insecta</taxon>
        <taxon>Pterygota</taxon>
        <taxon>Neoptera</taxon>
        <taxon>Endopterygota</taxon>
        <taxon>Coleoptera</taxon>
        <taxon>Polyphaga</taxon>
        <taxon>Scarabaeiformia</taxon>
        <taxon>Scarabaeidae</taxon>
        <taxon>Rutelinae</taxon>
        <taxon>Popillia</taxon>
    </lineage>
</organism>
<accession>A0AAW1MBC1</accession>
<dbReference type="GO" id="GO:0005634">
    <property type="term" value="C:nucleus"/>
    <property type="evidence" value="ECO:0007669"/>
    <property type="project" value="UniProtKB-SubCell"/>
</dbReference>
<keyword evidence="3" id="KW-0863">Zinc-finger</keyword>
<protein>
    <recommendedName>
        <fullName evidence="8">BED-type domain-containing protein</fullName>
    </recommendedName>
</protein>
<dbReference type="Proteomes" id="UP001458880">
    <property type="component" value="Unassembled WGS sequence"/>
</dbReference>
<evidence type="ECO:0000256" key="4">
    <source>
        <dbReference type="ARBA" id="ARBA00022833"/>
    </source>
</evidence>
<comment type="caution">
    <text evidence="6">The sequence shown here is derived from an EMBL/GenBank/DDBJ whole genome shotgun (WGS) entry which is preliminary data.</text>
</comment>
<reference evidence="6 7" key="1">
    <citation type="journal article" date="2024" name="BMC Genomics">
        <title>De novo assembly and annotation of Popillia japonica's genome with initial clues to its potential as an invasive pest.</title>
        <authorList>
            <person name="Cucini C."/>
            <person name="Boschi S."/>
            <person name="Funari R."/>
            <person name="Cardaioli E."/>
            <person name="Iannotti N."/>
            <person name="Marturano G."/>
            <person name="Paoli F."/>
            <person name="Bruttini M."/>
            <person name="Carapelli A."/>
            <person name="Frati F."/>
            <person name="Nardi F."/>
        </authorList>
    </citation>
    <scope>NUCLEOTIDE SEQUENCE [LARGE SCALE GENOMIC DNA]</scope>
    <source>
        <strain evidence="6">DMR45628</strain>
    </source>
</reference>
<keyword evidence="7" id="KW-1185">Reference proteome</keyword>
<dbReference type="PANTHER" id="PTHR46481">
    <property type="entry name" value="ZINC FINGER BED DOMAIN-CONTAINING PROTEIN 4"/>
    <property type="match status" value="1"/>
</dbReference>
<evidence type="ECO:0000256" key="5">
    <source>
        <dbReference type="ARBA" id="ARBA00023242"/>
    </source>
</evidence>
<comment type="subcellular location">
    <subcellularLocation>
        <location evidence="1">Nucleus</location>
    </subcellularLocation>
</comment>
<keyword evidence="2" id="KW-0479">Metal-binding</keyword>
<evidence type="ECO:0000256" key="3">
    <source>
        <dbReference type="ARBA" id="ARBA00022771"/>
    </source>
</evidence>
<dbReference type="SUPFAM" id="SSF53098">
    <property type="entry name" value="Ribonuclease H-like"/>
    <property type="match status" value="1"/>
</dbReference>
<dbReference type="EMBL" id="JASPKY010000054">
    <property type="protein sequence ID" value="KAK9744898.1"/>
    <property type="molecule type" value="Genomic_DNA"/>
</dbReference>
<dbReference type="AlphaFoldDB" id="A0AAW1MBC1"/>